<dbReference type="OrthoDB" id="2600165at2"/>
<dbReference type="EMBL" id="QCYK01000001">
    <property type="protein sequence ID" value="PUZ29413.1"/>
    <property type="molecule type" value="Genomic_DNA"/>
</dbReference>
<feature type="domain" description="HTH araC/xylS-type" evidence="4">
    <location>
        <begin position="200"/>
        <end position="305"/>
    </location>
</feature>
<evidence type="ECO:0000256" key="1">
    <source>
        <dbReference type="ARBA" id="ARBA00023015"/>
    </source>
</evidence>
<accession>A0A2T7BP11</accession>
<keyword evidence="1" id="KW-0805">Transcription regulation</keyword>
<evidence type="ECO:0000259" key="4">
    <source>
        <dbReference type="PROSITE" id="PS01124"/>
    </source>
</evidence>
<keyword evidence="3" id="KW-0804">Transcription</keyword>
<organism evidence="5 6">
    <name type="scientific">Chitinophaga parva</name>
    <dbReference type="NCBI Taxonomy" id="2169414"/>
    <lineage>
        <taxon>Bacteria</taxon>
        <taxon>Pseudomonadati</taxon>
        <taxon>Bacteroidota</taxon>
        <taxon>Chitinophagia</taxon>
        <taxon>Chitinophagales</taxon>
        <taxon>Chitinophagaceae</taxon>
        <taxon>Chitinophaga</taxon>
    </lineage>
</organism>
<dbReference type="SUPFAM" id="SSF46689">
    <property type="entry name" value="Homeodomain-like"/>
    <property type="match status" value="1"/>
</dbReference>
<dbReference type="PANTHER" id="PTHR43280">
    <property type="entry name" value="ARAC-FAMILY TRANSCRIPTIONAL REGULATOR"/>
    <property type="match status" value="1"/>
</dbReference>
<evidence type="ECO:0000256" key="2">
    <source>
        <dbReference type="ARBA" id="ARBA00023125"/>
    </source>
</evidence>
<evidence type="ECO:0000313" key="6">
    <source>
        <dbReference type="Proteomes" id="UP000244450"/>
    </source>
</evidence>
<dbReference type="GO" id="GO:0043565">
    <property type="term" value="F:sequence-specific DNA binding"/>
    <property type="evidence" value="ECO:0007669"/>
    <property type="project" value="InterPro"/>
</dbReference>
<dbReference type="InterPro" id="IPR018060">
    <property type="entry name" value="HTH_AraC"/>
</dbReference>
<keyword evidence="6" id="KW-1185">Reference proteome</keyword>
<dbReference type="Proteomes" id="UP000244450">
    <property type="component" value="Unassembled WGS sequence"/>
</dbReference>
<keyword evidence="2" id="KW-0238">DNA-binding</keyword>
<reference evidence="5 6" key="1">
    <citation type="submission" date="2018-04" db="EMBL/GenBank/DDBJ databases">
        <title>Chitinophaga fuyangensis sp. nov., isolated from soil in a chemical factory.</title>
        <authorList>
            <person name="Chen K."/>
        </authorList>
    </citation>
    <scope>NUCLEOTIDE SEQUENCE [LARGE SCALE GENOMIC DNA]</scope>
    <source>
        <strain evidence="5 6">LY-1</strain>
    </source>
</reference>
<dbReference type="Pfam" id="PF12833">
    <property type="entry name" value="HTH_18"/>
    <property type="match status" value="1"/>
</dbReference>
<dbReference type="GO" id="GO:0003700">
    <property type="term" value="F:DNA-binding transcription factor activity"/>
    <property type="evidence" value="ECO:0007669"/>
    <property type="project" value="InterPro"/>
</dbReference>
<protein>
    <submittedName>
        <fullName evidence="5">AraC family transcriptional regulator</fullName>
    </submittedName>
</protein>
<dbReference type="SMART" id="SM00342">
    <property type="entry name" value="HTH_ARAC"/>
    <property type="match status" value="1"/>
</dbReference>
<dbReference type="PANTHER" id="PTHR43280:SF32">
    <property type="entry name" value="TRANSCRIPTIONAL REGULATORY PROTEIN"/>
    <property type="match status" value="1"/>
</dbReference>
<comment type="caution">
    <text evidence="5">The sequence shown here is derived from an EMBL/GenBank/DDBJ whole genome shotgun (WGS) entry which is preliminary data.</text>
</comment>
<sequence>MAAKQIPLHLKTITEYHHMLGLPKPEHPLVSLTRFEDIPYNPEQPLKAIVMNFYSIALKKTFHARLKYGQQEVDFDEGVMLFMAPAQVLAIDGPRETVDGHKGWLLLIHPDLLWGTELLKKIRRYEFFDYKTNEALHLSDIEQQLIIRIMQDIRQEYTARIDHLSQDVIVAQLELLLTYAERFYQRQFITRKAGNYQVLHKMEALVNSYFEESDLHLKGMPPVKYFADALHLSPGYLSRLLKSLTGQSTKQFITNKIIELAKEKLSTTNLTMNEIAYMLGFEHPQSFGKLFKMQTRMSPLEFRQSFG</sequence>
<evidence type="ECO:0000256" key="3">
    <source>
        <dbReference type="ARBA" id="ARBA00023163"/>
    </source>
</evidence>
<dbReference type="AlphaFoldDB" id="A0A2T7BP11"/>
<dbReference type="RefSeq" id="WP_108686051.1">
    <property type="nucleotide sequence ID" value="NZ_QCYK01000001.1"/>
</dbReference>
<name>A0A2T7BP11_9BACT</name>
<evidence type="ECO:0000313" key="5">
    <source>
        <dbReference type="EMBL" id="PUZ29413.1"/>
    </source>
</evidence>
<dbReference type="Gene3D" id="1.10.10.60">
    <property type="entry name" value="Homeodomain-like"/>
    <property type="match status" value="2"/>
</dbReference>
<gene>
    <name evidence="5" type="ORF">DCC81_08175</name>
</gene>
<proteinExistence type="predicted"/>
<dbReference type="InterPro" id="IPR009057">
    <property type="entry name" value="Homeodomain-like_sf"/>
</dbReference>
<dbReference type="PROSITE" id="PS01124">
    <property type="entry name" value="HTH_ARAC_FAMILY_2"/>
    <property type="match status" value="1"/>
</dbReference>